<comment type="caution">
    <text evidence="1">The sequence shown here is derived from an EMBL/GenBank/DDBJ whole genome shotgun (WGS) entry which is preliminary data.</text>
</comment>
<dbReference type="AlphaFoldDB" id="A0AA90VFG4"/>
<organism evidence="1 2">
    <name type="scientific">Segatella copri</name>
    <dbReference type="NCBI Taxonomy" id="165179"/>
    <lineage>
        <taxon>Bacteria</taxon>
        <taxon>Pseudomonadati</taxon>
        <taxon>Bacteroidota</taxon>
        <taxon>Bacteroidia</taxon>
        <taxon>Bacteroidales</taxon>
        <taxon>Prevotellaceae</taxon>
        <taxon>Segatella</taxon>
    </lineage>
</organism>
<evidence type="ECO:0000313" key="2">
    <source>
        <dbReference type="Proteomes" id="UP000405805"/>
    </source>
</evidence>
<evidence type="ECO:0000313" key="1">
    <source>
        <dbReference type="EMBL" id="MQO08635.1"/>
    </source>
</evidence>
<gene>
    <name evidence="1" type="ORF">F7D57_02615</name>
</gene>
<reference evidence="2" key="1">
    <citation type="submission" date="2019-09" db="EMBL/GenBank/DDBJ databases">
        <title>Distinct polysaccharide growth profiles of human intestinal Prevotella copri isolates.</title>
        <authorList>
            <person name="Fehlner-Peach H."/>
            <person name="Magnabosco C."/>
            <person name="Raghavan V."/>
            <person name="Scher J.U."/>
            <person name="Tett A."/>
            <person name="Cox L.M."/>
            <person name="Gottsegen C."/>
            <person name="Watters A."/>
            <person name="Wiltshire- Gordon J.D."/>
            <person name="Segata N."/>
            <person name="Bonneau R."/>
            <person name="Littman D.R."/>
        </authorList>
    </citation>
    <scope>NUCLEOTIDE SEQUENCE [LARGE SCALE GENOMIC DNA]</scope>
    <source>
        <strain evidence="2">iA624</strain>
    </source>
</reference>
<sequence length="74" mass="7898">MLGDGDGGCDCQPPACIGTEDVGKVAHGDLSIGWIEILIVDDVVTYLDGDEQARLGRENIDVGEVLKEEAARRK</sequence>
<dbReference type="EMBL" id="VZBP01000042">
    <property type="protein sequence ID" value="MQO08635.1"/>
    <property type="molecule type" value="Genomic_DNA"/>
</dbReference>
<accession>A0AA90VFG4</accession>
<name>A0AA90VFG4_9BACT</name>
<proteinExistence type="predicted"/>
<protein>
    <submittedName>
        <fullName evidence="1">Uncharacterized protein</fullName>
    </submittedName>
</protein>
<dbReference type="Proteomes" id="UP000405805">
    <property type="component" value="Unassembled WGS sequence"/>
</dbReference>